<keyword evidence="4" id="KW-0175">Coiled coil</keyword>
<proteinExistence type="predicted"/>
<accession>A0A0L0G048</accession>
<dbReference type="eggNOG" id="KOG4443">
    <property type="taxonomic scope" value="Eukaryota"/>
</dbReference>
<evidence type="ECO:0000313" key="7">
    <source>
        <dbReference type="EMBL" id="KNC82206.1"/>
    </source>
</evidence>
<feature type="region of interest" description="Disordered" evidence="5">
    <location>
        <begin position="643"/>
        <end position="676"/>
    </location>
</feature>
<feature type="compositionally biased region" description="Basic and acidic residues" evidence="5">
    <location>
        <begin position="199"/>
        <end position="219"/>
    </location>
</feature>
<dbReference type="OrthoDB" id="285793at2759"/>
<dbReference type="PROSITE" id="PS51542">
    <property type="entry name" value="FYRN"/>
    <property type="match status" value="1"/>
</dbReference>
<evidence type="ECO:0000256" key="5">
    <source>
        <dbReference type="SAM" id="MobiDB-lite"/>
    </source>
</evidence>
<dbReference type="AlphaFoldDB" id="A0A0L0G048"/>
<dbReference type="InterPro" id="IPR003889">
    <property type="entry name" value="FYrich_C"/>
</dbReference>
<evidence type="ECO:0000313" key="8">
    <source>
        <dbReference type="Proteomes" id="UP000054560"/>
    </source>
</evidence>
<dbReference type="PROSITE" id="PS51543">
    <property type="entry name" value="FYRC"/>
    <property type="match status" value="1"/>
</dbReference>
<feature type="compositionally biased region" description="Polar residues" evidence="5">
    <location>
        <begin position="117"/>
        <end position="126"/>
    </location>
</feature>
<gene>
    <name evidence="7" type="ORF">SARC_05504</name>
</gene>
<dbReference type="STRING" id="667725.A0A0L0G048"/>
<dbReference type="InterPro" id="IPR003888">
    <property type="entry name" value="FYrich_N"/>
</dbReference>
<comment type="subcellular location">
    <subcellularLocation>
        <location evidence="1">Nucleus</location>
    </subcellularLocation>
</comment>
<dbReference type="Gene3D" id="3.30.160.360">
    <property type="match status" value="1"/>
</dbReference>
<feature type="region of interest" description="Disordered" evidence="5">
    <location>
        <begin position="700"/>
        <end position="720"/>
    </location>
</feature>
<dbReference type="Pfam" id="PF05964">
    <property type="entry name" value="FYRN"/>
    <property type="match status" value="1"/>
</dbReference>
<dbReference type="PROSITE" id="PS51913">
    <property type="entry name" value="HTH_HARE"/>
    <property type="match status" value="1"/>
</dbReference>
<dbReference type="InterPro" id="IPR007759">
    <property type="entry name" value="Asxl_HARE-HTH"/>
</dbReference>
<protein>
    <recommendedName>
        <fullName evidence="6">HTH HARE-type domain-containing protein</fullName>
    </recommendedName>
</protein>
<evidence type="ECO:0000256" key="1">
    <source>
        <dbReference type="ARBA" id="ARBA00004123"/>
    </source>
</evidence>
<evidence type="ECO:0000256" key="2">
    <source>
        <dbReference type="ARBA" id="ARBA00023163"/>
    </source>
</evidence>
<feature type="region of interest" description="Disordered" evidence="5">
    <location>
        <begin position="116"/>
        <end position="165"/>
    </location>
</feature>
<evidence type="ECO:0000256" key="3">
    <source>
        <dbReference type="ARBA" id="ARBA00023242"/>
    </source>
</evidence>
<name>A0A0L0G048_9EUKA</name>
<keyword evidence="3" id="KW-0539">Nucleus</keyword>
<keyword evidence="2" id="KW-0804">Transcription</keyword>
<organism evidence="7 8">
    <name type="scientific">Sphaeroforma arctica JP610</name>
    <dbReference type="NCBI Taxonomy" id="667725"/>
    <lineage>
        <taxon>Eukaryota</taxon>
        <taxon>Ichthyosporea</taxon>
        <taxon>Ichthyophonida</taxon>
        <taxon>Sphaeroforma</taxon>
    </lineage>
</organism>
<feature type="compositionally biased region" description="Basic and acidic residues" evidence="5">
    <location>
        <begin position="41"/>
        <end position="55"/>
    </location>
</feature>
<dbReference type="Pfam" id="PF05066">
    <property type="entry name" value="HARE-HTH"/>
    <property type="match status" value="1"/>
</dbReference>
<feature type="compositionally biased region" description="Polar residues" evidence="5">
    <location>
        <begin position="707"/>
        <end position="719"/>
    </location>
</feature>
<reference evidence="7 8" key="1">
    <citation type="submission" date="2011-02" db="EMBL/GenBank/DDBJ databases">
        <title>The Genome Sequence of Sphaeroforma arctica JP610.</title>
        <authorList>
            <consortium name="The Broad Institute Genome Sequencing Platform"/>
            <person name="Russ C."/>
            <person name="Cuomo C."/>
            <person name="Young S.K."/>
            <person name="Zeng Q."/>
            <person name="Gargeya S."/>
            <person name="Alvarado L."/>
            <person name="Berlin A."/>
            <person name="Chapman S.B."/>
            <person name="Chen Z."/>
            <person name="Freedman E."/>
            <person name="Gellesch M."/>
            <person name="Goldberg J."/>
            <person name="Griggs A."/>
            <person name="Gujja S."/>
            <person name="Heilman E."/>
            <person name="Heiman D."/>
            <person name="Howarth C."/>
            <person name="Mehta T."/>
            <person name="Neiman D."/>
            <person name="Pearson M."/>
            <person name="Roberts A."/>
            <person name="Saif S."/>
            <person name="Shea T."/>
            <person name="Shenoy N."/>
            <person name="Sisk P."/>
            <person name="Stolte C."/>
            <person name="Sykes S."/>
            <person name="White J."/>
            <person name="Yandava C."/>
            <person name="Burger G."/>
            <person name="Gray M.W."/>
            <person name="Holland P.W.H."/>
            <person name="King N."/>
            <person name="Lang F.B.F."/>
            <person name="Roger A.J."/>
            <person name="Ruiz-Trillo I."/>
            <person name="Haas B."/>
            <person name="Nusbaum C."/>
            <person name="Birren B."/>
        </authorList>
    </citation>
    <scope>NUCLEOTIDE SEQUENCE [LARGE SCALE GENOMIC DNA]</scope>
    <source>
        <strain evidence="7 8">JP610</strain>
    </source>
</reference>
<feature type="region of interest" description="Disordered" evidence="5">
    <location>
        <begin position="1"/>
        <end position="65"/>
    </location>
</feature>
<dbReference type="GO" id="GO:0005634">
    <property type="term" value="C:nucleus"/>
    <property type="evidence" value="ECO:0007669"/>
    <property type="project" value="UniProtKB-SubCell"/>
</dbReference>
<dbReference type="Pfam" id="PF05965">
    <property type="entry name" value="FYRC"/>
    <property type="match status" value="1"/>
</dbReference>
<dbReference type="Proteomes" id="UP000054560">
    <property type="component" value="Unassembled WGS sequence"/>
</dbReference>
<dbReference type="RefSeq" id="XP_014156108.1">
    <property type="nucleotide sequence ID" value="XM_014300633.1"/>
</dbReference>
<feature type="region of interest" description="Disordered" evidence="5">
    <location>
        <begin position="199"/>
        <end position="229"/>
    </location>
</feature>
<evidence type="ECO:0000259" key="6">
    <source>
        <dbReference type="PROSITE" id="PS51913"/>
    </source>
</evidence>
<sequence length="764" mass="84591">MDGLEKVDEITDDEVEALGGSGSELSDDSSSGDSIESDPSDGSHSDHSTDVRHTNFVEPYEGDDKSALYARDGSYRRVHTVHASKGSSVGKADQVKVFDVANHEVKNGIYKVDKIEVSSTQGQASYISGDDSSDEDAPILPRDGNSKKHSKRRGDPVGGSELQVNMSEYSRGITKNKVREKAMRGDGDRVASSTNNYEKHIRDNPSTENTYEHRVKDDGGNADYESDGEEGLHFSESEWNCYNLPAAKGSNVYLAPTRFPAERRKTITLLDAAEMVLREAGSEGLHLKDIQSRCAKRGLIDASKKKSLDALIYRETQRGSQRFTKIDGQPGWFALAKDEDKIEMLKRKAARADKVRLERHRKKASSERKLRYMKKTVRMMLFTNTAMHEEREILLSSIKALSRNKRQLVHKLKQKGEPIPSFIHESSSSEDIEKGDLLHVSSRPQNENQQAPASFLVPHAFMAPRHHSVPQPAMRKRRSPETSTKYAEVLVDTQGLPTVPVKAGPVTVINFGTVEWEREGFHSERYIWPIGFTSERMGNSYLTEERVLYTCKILDGGEGPLFEIRAADDPESPIVATSPTSSIVTLLIKIKTARTGNANVKIAASGPAFFGLSQPYVMKAFLLLPNAEKLKQYNPDYLDEVRSERKANKDTSTGVVSASAPPRKRRSRASNAPSKTHAAIDNHHIQAHAHAHISMRSATSDLAGRGASSNTRVKLSTDSGPKLEAYSKTVTSRAHNAPAEPLKLTLMQRMLQRPTSNKKPSGFS</sequence>
<dbReference type="GO" id="GO:0006355">
    <property type="term" value="P:regulation of DNA-templated transcription"/>
    <property type="evidence" value="ECO:0007669"/>
    <property type="project" value="InterPro"/>
</dbReference>
<dbReference type="GeneID" id="25906008"/>
<feature type="coiled-coil region" evidence="4">
    <location>
        <begin position="335"/>
        <end position="367"/>
    </location>
</feature>
<evidence type="ECO:0000256" key="4">
    <source>
        <dbReference type="SAM" id="Coils"/>
    </source>
</evidence>
<keyword evidence="8" id="KW-1185">Reference proteome</keyword>
<feature type="domain" description="HTH HARE-type" evidence="6">
    <location>
        <begin position="267"/>
        <end position="338"/>
    </location>
</feature>
<dbReference type="EMBL" id="KQ241949">
    <property type="protein sequence ID" value="KNC82206.1"/>
    <property type="molecule type" value="Genomic_DNA"/>
</dbReference>